<evidence type="ECO:0000259" key="10">
    <source>
        <dbReference type="Pfam" id="PF02875"/>
    </source>
</evidence>
<organism evidence="12 13">
    <name type="scientific">Alicycliphilus denitrificans</name>
    <dbReference type="NCBI Taxonomy" id="179636"/>
    <lineage>
        <taxon>Bacteria</taxon>
        <taxon>Pseudomonadati</taxon>
        <taxon>Pseudomonadota</taxon>
        <taxon>Betaproteobacteria</taxon>
        <taxon>Burkholderiales</taxon>
        <taxon>Comamonadaceae</taxon>
        <taxon>Alicycliphilus</taxon>
    </lineage>
</organism>
<keyword evidence="4 7" id="KW-0573">Peptidoglycan synthesis</keyword>
<evidence type="ECO:0000256" key="5">
    <source>
        <dbReference type="ARBA" id="ARBA00023306"/>
    </source>
</evidence>
<dbReference type="GO" id="GO:0009252">
    <property type="term" value="P:peptidoglycan biosynthetic process"/>
    <property type="evidence" value="ECO:0007669"/>
    <property type="project" value="UniProtKB-UniRule"/>
</dbReference>
<dbReference type="EMBL" id="CP051298">
    <property type="protein sequence ID" value="QKD45490.1"/>
    <property type="molecule type" value="Genomic_DNA"/>
</dbReference>
<evidence type="ECO:0000256" key="2">
    <source>
        <dbReference type="ARBA" id="ARBA00022618"/>
    </source>
</evidence>
<accession>A0A858ZWW8</accession>
<feature type="binding site" evidence="7">
    <location>
        <begin position="417"/>
        <end position="420"/>
    </location>
    <ligand>
        <name>meso-2,6-diaminopimelate</name>
        <dbReference type="ChEBI" id="CHEBI:57791"/>
    </ligand>
</feature>
<evidence type="ECO:0000256" key="6">
    <source>
        <dbReference type="ARBA" id="ARBA00023316"/>
    </source>
</evidence>
<dbReference type="InterPro" id="IPR005761">
    <property type="entry name" value="UDP-N-AcMur-Glu-dNH2Pim_ligase"/>
</dbReference>
<comment type="cofactor">
    <cofactor evidence="7">
        <name>Mg(2+)</name>
        <dbReference type="ChEBI" id="CHEBI:18420"/>
    </cofactor>
</comment>
<evidence type="ECO:0000313" key="12">
    <source>
        <dbReference type="EMBL" id="QKD45490.1"/>
    </source>
</evidence>
<feature type="binding site" evidence="7">
    <location>
        <position position="393"/>
    </location>
    <ligand>
        <name>meso-2,6-diaminopimelate</name>
        <dbReference type="ChEBI" id="CHEBI:57791"/>
    </ligand>
</feature>
<protein>
    <recommendedName>
        <fullName evidence="7">UDP-N-acetylmuramoyl-L-alanyl-D-glutamate--2,6-diaminopimelate ligase</fullName>
        <ecNumber evidence="7">6.3.2.13</ecNumber>
    </recommendedName>
    <alternativeName>
        <fullName evidence="7">Meso-A2pm-adding enzyme</fullName>
    </alternativeName>
    <alternativeName>
        <fullName evidence="7">Meso-diaminopimelate-adding enzyme</fullName>
    </alternativeName>
    <alternativeName>
        <fullName evidence="7">UDP-MurNAc-L-Ala-D-Glu:meso-diaminopimelate ligase</fullName>
    </alternativeName>
    <alternativeName>
        <fullName evidence="7">UDP-MurNAc-tripeptide synthetase</fullName>
    </alternativeName>
    <alternativeName>
        <fullName evidence="7">UDP-N-acetylmuramyl-tripeptide synthetase</fullName>
    </alternativeName>
</protein>
<dbReference type="AlphaFoldDB" id="A0A858ZWW8"/>
<evidence type="ECO:0000256" key="4">
    <source>
        <dbReference type="ARBA" id="ARBA00022984"/>
    </source>
</evidence>
<dbReference type="Pfam" id="PF08245">
    <property type="entry name" value="Mur_ligase_M"/>
    <property type="match status" value="1"/>
</dbReference>
<evidence type="ECO:0000259" key="11">
    <source>
        <dbReference type="Pfam" id="PF08245"/>
    </source>
</evidence>
<sequence>MSAPQALASVDAAVAWLRARVTGTLQTDSRLVAPGDAFIAWPGAATDGRAHVGDAMARGAVACLVEQEDVEPFGLAGEHIAALPGLKAATGLIAAQWFGRPSERLQVLAVTGTNGKTSTAWWLADALNRLSKKELPALAGCALVGTLGIGVPPGLSSTGMTTPDPVRLQRAFAQFAQEGLGACAIEASSIGLAEQRLAGTQISVALFTNLTQDHLDYHSDMAAYWQAKRVLFDWPGLRAAVVNIDDAHGARLHAELQGGGLDLWSVSIQGPARLQARDIVHRGAGLAFTVAESAQALPLQTRLIGLYNVSNLLGVIAGMRALGVPLAQALDACARLAPVPGRMEQLAFAGQPLVAVDYAHTPDALHQALAALRPMAAQRGGRLWCVFGCGGNRDAGKRPLMGAVAQREADRVIVTSDNPRGEDPRAIIHQILLGTIAGTSVRAEEDRAAAICLAVAEAEAADVVLIAGKGHEDYQETAGQRQPFSDMAHARAALARRGAAA</sequence>
<name>A0A858ZWW8_9BURK</name>
<keyword evidence="7" id="KW-0963">Cytoplasm</keyword>
<dbReference type="Gene3D" id="3.40.1390.10">
    <property type="entry name" value="MurE/MurF, N-terminal domain"/>
    <property type="match status" value="1"/>
</dbReference>
<dbReference type="GO" id="GO:0005524">
    <property type="term" value="F:ATP binding"/>
    <property type="evidence" value="ECO:0007669"/>
    <property type="project" value="UniProtKB-UniRule"/>
</dbReference>
<dbReference type="GO" id="GO:0005737">
    <property type="term" value="C:cytoplasm"/>
    <property type="evidence" value="ECO:0007669"/>
    <property type="project" value="UniProtKB-SubCell"/>
</dbReference>
<dbReference type="HAMAP" id="MF_00208">
    <property type="entry name" value="MurE"/>
    <property type="match status" value="1"/>
</dbReference>
<keyword evidence="7 12" id="KW-0436">Ligase</keyword>
<dbReference type="InterPro" id="IPR004101">
    <property type="entry name" value="Mur_ligase_C"/>
</dbReference>
<feature type="binding site" evidence="7">
    <location>
        <begin position="161"/>
        <end position="162"/>
    </location>
    <ligand>
        <name>UDP-N-acetyl-alpha-D-muramoyl-L-alanyl-D-glutamate</name>
        <dbReference type="ChEBI" id="CHEBI:83900"/>
    </ligand>
</feature>
<comment type="function">
    <text evidence="7">Catalyzes the addition of meso-diaminopimelic acid to the nucleotide precursor UDP-N-acetylmuramoyl-L-alanyl-D-glutamate (UMAG) in the biosynthesis of bacterial cell-wall peptidoglycan.</text>
</comment>
<reference evidence="12 13" key="1">
    <citation type="submission" date="2020-05" db="EMBL/GenBank/DDBJ databases">
        <title>Complete genome sequence of Alicycliphilus denitrificans DP3.</title>
        <authorList>
            <person name="Chen X."/>
        </authorList>
    </citation>
    <scope>NUCLEOTIDE SEQUENCE [LARGE SCALE GENOMIC DNA]</scope>
    <source>
        <strain evidence="12 13">DP3</strain>
    </source>
</reference>
<dbReference type="InterPro" id="IPR000713">
    <property type="entry name" value="Mur_ligase_N"/>
</dbReference>
<evidence type="ECO:0000256" key="3">
    <source>
        <dbReference type="ARBA" id="ARBA00022960"/>
    </source>
</evidence>
<keyword evidence="7" id="KW-0067">ATP-binding</keyword>
<dbReference type="InterPro" id="IPR035911">
    <property type="entry name" value="MurE/MurF_N"/>
</dbReference>
<dbReference type="Pfam" id="PF02875">
    <property type="entry name" value="Mur_ligase_C"/>
    <property type="match status" value="1"/>
</dbReference>
<dbReference type="GO" id="GO:0051301">
    <property type="term" value="P:cell division"/>
    <property type="evidence" value="ECO:0007669"/>
    <property type="project" value="UniProtKB-KW"/>
</dbReference>
<dbReference type="PANTHER" id="PTHR23135">
    <property type="entry name" value="MUR LIGASE FAMILY MEMBER"/>
    <property type="match status" value="1"/>
</dbReference>
<feature type="binding site" evidence="7">
    <location>
        <begin position="112"/>
        <end position="118"/>
    </location>
    <ligand>
        <name>ATP</name>
        <dbReference type="ChEBI" id="CHEBI:30616"/>
    </ligand>
</feature>
<comment type="catalytic activity">
    <reaction evidence="7">
        <text>UDP-N-acetyl-alpha-D-muramoyl-L-alanyl-D-glutamate + meso-2,6-diaminopimelate + ATP = UDP-N-acetyl-alpha-D-muramoyl-L-alanyl-gamma-D-glutamyl-meso-2,6-diaminopimelate + ADP + phosphate + H(+)</text>
        <dbReference type="Rhea" id="RHEA:23676"/>
        <dbReference type="ChEBI" id="CHEBI:15378"/>
        <dbReference type="ChEBI" id="CHEBI:30616"/>
        <dbReference type="ChEBI" id="CHEBI:43474"/>
        <dbReference type="ChEBI" id="CHEBI:57791"/>
        <dbReference type="ChEBI" id="CHEBI:83900"/>
        <dbReference type="ChEBI" id="CHEBI:83905"/>
        <dbReference type="ChEBI" id="CHEBI:456216"/>
        <dbReference type="EC" id="6.3.2.13"/>
    </reaction>
</comment>
<keyword evidence="5 7" id="KW-0131">Cell cycle</keyword>
<evidence type="ECO:0000256" key="7">
    <source>
        <dbReference type="HAMAP-Rule" id="MF_00208"/>
    </source>
</evidence>
<dbReference type="NCBIfam" id="NF001126">
    <property type="entry name" value="PRK00139.1-4"/>
    <property type="match status" value="1"/>
</dbReference>
<dbReference type="GO" id="GO:0000287">
    <property type="term" value="F:magnesium ion binding"/>
    <property type="evidence" value="ECO:0007669"/>
    <property type="project" value="UniProtKB-UniRule"/>
</dbReference>
<dbReference type="SUPFAM" id="SSF53244">
    <property type="entry name" value="MurD-like peptide ligases, peptide-binding domain"/>
    <property type="match status" value="1"/>
</dbReference>
<dbReference type="GO" id="GO:0008765">
    <property type="term" value="F:UDP-N-acetylmuramoylalanyl-D-glutamate-2,6-diaminopimelate ligase activity"/>
    <property type="evidence" value="ECO:0007669"/>
    <property type="project" value="UniProtKB-UniRule"/>
</dbReference>
<proteinExistence type="inferred from homology"/>
<feature type="short sequence motif" description="Meso-diaminopimelate recognition motif" evidence="7">
    <location>
        <begin position="417"/>
        <end position="420"/>
    </location>
</feature>
<dbReference type="GO" id="GO:0071555">
    <property type="term" value="P:cell wall organization"/>
    <property type="evidence" value="ECO:0007669"/>
    <property type="project" value="UniProtKB-KW"/>
</dbReference>
<keyword evidence="6 7" id="KW-0961">Cell wall biogenesis/degradation</keyword>
<evidence type="ECO:0000313" key="13">
    <source>
        <dbReference type="Proteomes" id="UP000500755"/>
    </source>
</evidence>
<feature type="domain" description="Mur ligase N-terminal catalytic" evidence="9">
    <location>
        <begin position="25"/>
        <end position="69"/>
    </location>
</feature>
<keyword evidence="7" id="KW-0460">Magnesium</keyword>
<feature type="binding site" evidence="7">
    <location>
        <position position="29"/>
    </location>
    <ligand>
        <name>UDP-N-acetyl-alpha-D-muramoyl-L-alanyl-D-glutamate</name>
        <dbReference type="ChEBI" id="CHEBI:83900"/>
    </ligand>
</feature>
<gene>
    <name evidence="7" type="primary">murE</name>
    <name evidence="12" type="ORF">HF896_18535</name>
</gene>
<dbReference type="SUPFAM" id="SSF63418">
    <property type="entry name" value="MurE/MurF N-terminal domain"/>
    <property type="match status" value="1"/>
</dbReference>
<comment type="similarity">
    <text evidence="1 7">Belongs to the MurCDEF family. MurE subfamily.</text>
</comment>
<keyword evidence="7" id="KW-0547">Nucleotide-binding</keyword>
<dbReference type="SUPFAM" id="SSF53623">
    <property type="entry name" value="MurD-like peptide ligases, catalytic domain"/>
    <property type="match status" value="1"/>
</dbReference>
<dbReference type="Pfam" id="PF01225">
    <property type="entry name" value="Mur_ligase"/>
    <property type="match status" value="1"/>
</dbReference>
<comment type="PTM">
    <text evidence="7">Carboxylation is probably crucial for Mg(2+) binding and, consequently, for the gamma-phosphate positioning of ATP.</text>
</comment>
<feature type="binding site" evidence="7">
    <location>
        <position position="188"/>
    </location>
    <ligand>
        <name>UDP-N-acetyl-alpha-D-muramoyl-L-alanyl-D-glutamate</name>
        <dbReference type="ChEBI" id="CHEBI:83900"/>
    </ligand>
</feature>
<dbReference type="NCBIfam" id="TIGR01085">
    <property type="entry name" value="murE"/>
    <property type="match status" value="1"/>
</dbReference>
<evidence type="ECO:0000259" key="9">
    <source>
        <dbReference type="Pfam" id="PF01225"/>
    </source>
</evidence>
<comment type="caution">
    <text evidence="7">Lacks conserved residue(s) required for the propagation of feature annotation.</text>
</comment>
<feature type="binding site" evidence="7">
    <location>
        <position position="472"/>
    </location>
    <ligand>
        <name>meso-2,6-diaminopimelate</name>
        <dbReference type="ChEBI" id="CHEBI:57791"/>
    </ligand>
</feature>
<feature type="binding site" evidence="7">
    <location>
        <position position="468"/>
    </location>
    <ligand>
        <name>meso-2,6-diaminopimelate</name>
        <dbReference type="ChEBI" id="CHEBI:57791"/>
    </ligand>
</feature>
<comment type="subcellular location">
    <subcellularLocation>
        <location evidence="7 8">Cytoplasm</location>
    </subcellularLocation>
</comment>
<dbReference type="InterPro" id="IPR036615">
    <property type="entry name" value="Mur_ligase_C_dom_sf"/>
</dbReference>
<dbReference type="PANTHER" id="PTHR23135:SF4">
    <property type="entry name" value="UDP-N-ACETYLMURAMOYL-L-ALANYL-D-GLUTAMATE--2,6-DIAMINOPIMELATE LIGASE MURE HOMOLOG, CHLOROPLASTIC"/>
    <property type="match status" value="1"/>
</dbReference>
<dbReference type="UniPathway" id="UPA00219"/>
<dbReference type="Proteomes" id="UP000500755">
    <property type="component" value="Chromosome"/>
</dbReference>
<keyword evidence="3 7" id="KW-0133">Cell shape</keyword>
<dbReference type="InterPro" id="IPR013221">
    <property type="entry name" value="Mur_ligase_cen"/>
</dbReference>
<evidence type="ECO:0000256" key="1">
    <source>
        <dbReference type="ARBA" id="ARBA00005898"/>
    </source>
</evidence>
<keyword evidence="2 7" id="KW-0132">Cell division</keyword>
<feature type="domain" description="Mur ligase C-terminal" evidence="10">
    <location>
        <begin position="341"/>
        <end position="470"/>
    </location>
</feature>
<evidence type="ECO:0000256" key="8">
    <source>
        <dbReference type="RuleBase" id="RU004135"/>
    </source>
</evidence>
<feature type="binding site" evidence="7">
    <location>
        <position position="196"/>
    </location>
    <ligand>
        <name>UDP-N-acetyl-alpha-D-muramoyl-L-alanyl-D-glutamate</name>
        <dbReference type="ChEBI" id="CHEBI:83900"/>
    </ligand>
</feature>
<dbReference type="RefSeq" id="WP_103018675.1">
    <property type="nucleotide sequence ID" value="NZ_CP051298.1"/>
</dbReference>
<dbReference type="GO" id="GO:0008360">
    <property type="term" value="P:regulation of cell shape"/>
    <property type="evidence" value="ECO:0007669"/>
    <property type="project" value="UniProtKB-KW"/>
</dbReference>
<feature type="domain" description="Mur ligase central" evidence="11">
    <location>
        <begin position="110"/>
        <end position="317"/>
    </location>
</feature>
<comment type="pathway">
    <text evidence="7 8">Cell wall biogenesis; peptidoglycan biosynthesis.</text>
</comment>
<dbReference type="Gene3D" id="3.90.190.20">
    <property type="entry name" value="Mur ligase, C-terminal domain"/>
    <property type="match status" value="1"/>
</dbReference>
<dbReference type="EC" id="6.3.2.13" evidence="7"/>
<dbReference type="Gene3D" id="3.40.1190.10">
    <property type="entry name" value="Mur-like, catalytic domain"/>
    <property type="match status" value="1"/>
</dbReference>
<dbReference type="InterPro" id="IPR036565">
    <property type="entry name" value="Mur-like_cat_sf"/>
</dbReference>
<feature type="modified residue" description="N6-carboxylysine" evidence="7">
    <location>
        <position position="228"/>
    </location>
</feature>